<dbReference type="Proteomes" id="UP000002866">
    <property type="component" value="Chromosome 4"/>
</dbReference>
<gene>
    <name evidence="1" type="primary">TBLA0D03640</name>
    <name evidence="1" type="ORF">TBLA_0D03640</name>
</gene>
<accession>I2H3B1</accession>
<evidence type="ECO:0000313" key="1">
    <source>
        <dbReference type="EMBL" id="CCH60863.1"/>
    </source>
</evidence>
<dbReference type="HOGENOM" id="CLU_1016279_0_0_1"/>
<proteinExistence type="predicted"/>
<name>I2H3B1_HENB6</name>
<reference evidence="1 2" key="1">
    <citation type="journal article" date="2011" name="Proc. Natl. Acad. Sci. U.S.A.">
        <title>Evolutionary erosion of yeast sex chromosomes by mating-type switching accidents.</title>
        <authorList>
            <person name="Gordon J.L."/>
            <person name="Armisen D."/>
            <person name="Proux-Wera E."/>
            <person name="Oheigeartaigh S.S."/>
            <person name="Byrne K.P."/>
            <person name="Wolfe K.H."/>
        </authorList>
    </citation>
    <scope>NUCLEOTIDE SEQUENCE [LARGE SCALE GENOMIC DNA]</scope>
    <source>
        <strain evidence="2">ATCC 34711 / CBS 6284 / DSM 70876 / NBRC 10599 / NRRL Y-10934 / UCD 77-7</strain>
    </source>
</reference>
<organism evidence="1 2">
    <name type="scientific">Henningerozyma blattae (strain ATCC 34711 / CBS 6284 / DSM 70876 / NBRC 10599 / NRRL Y-10934 / UCD 77-7)</name>
    <name type="common">Yeast</name>
    <name type="synonym">Tetrapisispora blattae</name>
    <dbReference type="NCBI Taxonomy" id="1071380"/>
    <lineage>
        <taxon>Eukaryota</taxon>
        <taxon>Fungi</taxon>
        <taxon>Dikarya</taxon>
        <taxon>Ascomycota</taxon>
        <taxon>Saccharomycotina</taxon>
        <taxon>Saccharomycetes</taxon>
        <taxon>Saccharomycetales</taxon>
        <taxon>Saccharomycetaceae</taxon>
        <taxon>Henningerozyma</taxon>
    </lineage>
</organism>
<evidence type="ECO:0000313" key="2">
    <source>
        <dbReference type="Proteomes" id="UP000002866"/>
    </source>
</evidence>
<protein>
    <submittedName>
        <fullName evidence="1">Uncharacterized protein</fullName>
    </submittedName>
</protein>
<dbReference type="EMBL" id="HE806319">
    <property type="protein sequence ID" value="CCH60863.1"/>
    <property type="molecule type" value="Genomic_DNA"/>
</dbReference>
<dbReference type="GeneID" id="14496131"/>
<dbReference type="AlphaFoldDB" id="I2H3B1"/>
<sequence>MQQTHVLSETPKFILKNLNTIKHNNNTLVQKIIKNKANYKAYTEFFTKYDTFLMFTIKPDTHLYSKSELKYNWLNFTQVLKSQGILSSRCSTMILQEPINKRMMNSVMKTDICVGNSENSFHGIFQNTDKITNIQTILKITEEHNFNFQMHALGFQISSSNTSSEILNFISKIQPFIQRNNEKYKNLSYSKLLSLAEHGNPQNEEFINNKGRNHDDICTSAESITPVLQALASHHLLFPRVIRNSSYLIFSKIDPDIGILKSKTNARIAESKSI</sequence>
<dbReference type="RefSeq" id="XP_004180382.1">
    <property type="nucleotide sequence ID" value="XM_004180334.1"/>
</dbReference>
<dbReference type="KEGG" id="tbl:TBLA_0D03640"/>
<dbReference type="OrthoDB" id="4036068at2759"/>
<dbReference type="InParanoid" id="I2H3B1"/>
<dbReference type="FunCoup" id="I2H3B1">
    <property type="interactions" value="32"/>
</dbReference>
<keyword evidence="2" id="KW-1185">Reference proteome</keyword>